<dbReference type="AlphaFoldDB" id="A0A9N9KKL4"/>
<dbReference type="OrthoDB" id="5394557at2759"/>
<dbReference type="GO" id="GO:0008270">
    <property type="term" value="F:zinc ion binding"/>
    <property type="evidence" value="ECO:0007669"/>
    <property type="project" value="InterPro"/>
</dbReference>
<comment type="caution">
    <text evidence="1">The sequence shown here is derived from an EMBL/GenBank/DDBJ whole genome shotgun (WGS) entry which is preliminary data.</text>
</comment>
<dbReference type="InterPro" id="IPR036864">
    <property type="entry name" value="Zn2-C6_fun-type_DNA-bd_sf"/>
</dbReference>
<proteinExistence type="predicted"/>
<reference evidence="1" key="1">
    <citation type="submission" date="2021-06" db="EMBL/GenBank/DDBJ databases">
        <authorList>
            <person name="Kallberg Y."/>
            <person name="Tangrot J."/>
            <person name="Rosling A."/>
        </authorList>
    </citation>
    <scope>NUCLEOTIDE SEQUENCE</scope>
    <source>
        <strain evidence="1">FL966</strain>
    </source>
</reference>
<feature type="non-terminal residue" evidence="1">
    <location>
        <position position="44"/>
    </location>
</feature>
<dbReference type="GO" id="GO:0000981">
    <property type="term" value="F:DNA-binding transcription factor activity, RNA polymerase II-specific"/>
    <property type="evidence" value="ECO:0007669"/>
    <property type="project" value="InterPro"/>
</dbReference>
<sequence>MGRTRTKPNRNAKRSSVACERCRKNKVRCVIDDDNKCKNYTKVG</sequence>
<evidence type="ECO:0000313" key="2">
    <source>
        <dbReference type="Proteomes" id="UP000789759"/>
    </source>
</evidence>
<gene>
    <name evidence="1" type="ORF">CPELLU_LOCUS20885</name>
</gene>
<protein>
    <submittedName>
        <fullName evidence="1">2968_t:CDS:1</fullName>
    </submittedName>
</protein>
<dbReference type="EMBL" id="CAJVQA010069080">
    <property type="protein sequence ID" value="CAG8832729.1"/>
    <property type="molecule type" value="Genomic_DNA"/>
</dbReference>
<keyword evidence="2" id="KW-1185">Reference proteome</keyword>
<organism evidence="1 2">
    <name type="scientific">Cetraspora pellucida</name>
    <dbReference type="NCBI Taxonomy" id="1433469"/>
    <lineage>
        <taxon>Eukaryota</taxon>
        <taxon>Fungi</taxon>
        <taxon>Fungi incertae sedis</taxon>
        <taxon>Mucoromycota</taxon>
        <taxon>Glomeromycotina</taxon>
        <taxon>Glomeromycetes</taxon>
        <taxon>Diversisporales</taxon>
        <taxon>Gigasporaceae</taxon>
        <taxon>Cetraspora</taxon>
    </lineage>
</organism>
<dbReference type="Proteomes" id="UP000789759">
    <property type="component" value="Unassembled WGS sequence"/>
</dbReference>
<dbReference type="SUPFAM" id="SSF57701">
    <property type="entry name" value="Zn2/Cys6 DNA-binding domain"/>
    <property type="match status" value="1"/>
</dbReference>
<name>A0A9N9KKL4_9GLOM</name>
<evidence type="ECO:0000313" key="1">
    <source>
        <dbReference type="EMBL" id="CAG8832729.1"/>
    </source>
</evidence>
<accession>A0A9N9KKL4</accession>